<dbReference type="GO" id="GO:0000155">
    <property type="term" value="F:phosphorelay sensor kinase activity"/>
    <property type="evidence" value="ECO:0007669"/>
    <property type="project" value="TreeGrafter"/>
</dbReference>
<proteinExistence type="predicted"/>
<dbReference type="PANTHER" id="PTHR43547:SF2">
    <property type="entry name" value="HYBRID SIGNAL TRANSDUCTION HISTIDINE KINASE C"/>
    <property type="match status" value="1"/>
</dbReference>
<dbReference type="PROSITE" id="PS50109">
    <property type="entry name" value="HIS_KIN"/>
    <property type="match status" value="1"/>
</dbReference>
<dbReference type="Pfam" id="PF02518">
    <property type="entry name" value="HATPase_c"/>
    <property type="match status" value="1"/>
</dbReference>
<evidence type="ECO:0008006" key="5">
    <source>
        <dbReference type="Google" id="ProtNLM"/>
    </source>
</evidence>
<dbReference type="SUPFAM" id="SSF52172">
    <property type="entry name" value="CheY-like"/>
    <property type="match status" value="1"/>
</dbReference>
<dbReference type="PANTHER" id="PTHR43547">
    <property type="entry name" value="TWO-COMPONENT HISTIDINE KINASE"/>
    <property type="match status" value="1"/>
</dbReference>
<accession>A0A0F8WK81</accession>
<gene>
    <name evidence="4" type="ORF">LCGC14_3058170</name>
</gene>
<evidence type="ECO:0000259" key="3">
    <source>
        <dbReference type="PROSITE" id="PS50110"/>
    </source>
</evidence>
<dbReference type="SUPFAM" id="SSF55874">
    <property type="entry name" value="ATPase domain of HSP90 chaperone/DNA topoisomerase II/histidine kinase"/>
    <property type="match status" value="1"/>
</dbReference>
<comment type="caution">
    <text evidence="4">The sequence shown here is derived from an EMBL/GenBank/DDBJ whole genome shotgun (WGS) entry which is preliminary data.</text>
</comment>
<dbReference type="Gene3D" id="3.30.565.10">
    <property type="entry name" value="Histidine kinase-like ATPase, C-terminal domain"/>
    <property type="match status" value="1"/>
</dbReference>
<dbReference type="Gene3D" id="3.40.50.2300">
    <property type="match status" value="1"/>
</dbReference>
<dbReference type="PROSITE" id="PS50110">
    <property type="entry name" value="RESPONSE_REGULATORY"/>
    <property type="match status" value="1"/>
</dbReference>
<dbReference type="PRINTS" id="PR00344">
    <property type="entry name" value="BCTRLSENSOR"/>
</dbReference>
<evidence type="ECO:0000259" key="2">
    <source>
        <dbReference type="PROSITE" id="PS50109"/>
    </source>
</evidence>
<dbReference type="AlphaFoldDB" id="A0A0F8WK81"/>
<dbReference type="SMART" id="SM00448">
    <property type="entry name" value="REC"/>
    <property type="match status" value="1"/>
</dbReference>
<evidence type="ECO:0000256" key="1">
    <source>
        <dbReference type="ARBA" id="ARBA00022553"/>
    </source>
</evidence>
<feature type="domain" description="Response regulatory" evidence="3">
    <location>
        <begin position="93"/>
        <end position="208"/>
    </location>
</feature>
<sequence>YIDIKFEDNGCGMSGRVRKKAFDPLFTTKDKGGKRGQGLGLAMVFNIITNRSGGHIDIASGKGKGAVFHIYLPKGQAEEEAGTIESISGGEETVLIIEDEEQIRELAESLLNRYGYSVITATDGEEGLDIYKEQKESIDIILLDLTMPNMSGQIVFERIQSINSDVKVIICSGQSDEDIREGILSTAGGFLKKPYRVNDLARTVREVLDR</sequence>
<dbReference type="CDD" id="cd00156">
    <property type="entry name" value="REC"/>
    <property type="match status" value="1"/>
</dbReference>
<dbReference type="InterPro" id="IPR004358">
    <property type="entry name" value="Sig_transdc_His_kin-like_C"/>
</dbReference>
<feature type="domain" description="Histidine kinase" evidence="2">
    <location>
        <begin position="1"/>
        <end position="76"/>
    </location>
</feature>
<dbReference type="Pfam" id="PF00072">
    <property type="entry name" value="Response_reg"/>
    <property type="match status" value="1"/>
</dbReference>
<dbReference type="InterPro" id="IPR011006">
    <property type="entry name" value="CheY-like_superfamily"/>
</dbReference>
<keyword evidence="1" id="KW-0597">Phosphoprotein</keyword>
<organism evidence="4">
    <name type="scientific">marine sediment metagenome</name>
    <dbReference type="NCBI Taxonomy" id="412755"/>
    <lineage>
        <taxon>unclassified sequences</taxon>
        <taxon>metagenomes</taxon>
        <taxon>ecological metagenomes</taxon>
    </lineage>
</organism>
<dbReference type="InterPro" id="IPR036890">
    <property type="entry name" value="HATPase_C_sf"/>
</dbReference>
<dbReference type="EMBL" id="LAZR01064670">
    <property type="protein sequence ID" value="KKK57073.1"/>
    <property type="molecule type" value="Genomic_DNA"/>
</dbReference>
<evidence type="ECO:0000313" key="4">
    <source>
        <dbReference type="EMBL" id="KKK57073.1"/>
    </source>
</evidence>
<reference evidence="4" key="1">
    <citation type="journal article" date="2015" name="Nature">
        <title>Complex archaea that bridge the gap between prokaryotes and eukaryotes.</title>
        <authorList>
            <person name="Spang A."/>
            <person name="Saw J.H."/>
            <person name="Jorgensen S.L."/>
            <person name="Zaremba-Niedzwiedzka K."/>
            <person name="Martijn J."/>
            <person name="Lind A.E."/>
            <person name="van Eijk R."/>
            <person name="Schleper C."/>
            <person name="Guy L."/>
            <person name="Ettema T.J."/>
        </authorList>
    </citation>
    <scope>NUCLEOTIDE SEQUENCE</scope>
</reference>
<dbReference type="InterPro" id="IPR001789">
    <property type="entry name" value="Sig_transdc_resp-reg_receiver"/>
</dbReference>
<name>A0A0F8WK81_9ZZZZ</name>
<protein>
    <recommendedName>
        <fullName evidence="5">Response regulatory domain-containing protein</fullName>
    </recommendedName>
</protein>
<dbReference type="InterPro" id="IPR005467">
    <property type="entry name" value="His_kinase_dom"/>
</dbReference>
<feature type="non-terminal residue" evidence="4">
    <location>
        <position position="1"/>
    </location>
</feature>
<dbReference type="InterPro" id="IPR003594">
    <property type="entry name" value="HATPase_dom"/>
</dbReference>